<evidence type="ECO:0000313" key="2">
    <source>
        <dbReference type="RefSeq" id="XP_065664548.1"/>
    </source>
</evidence>
<gene>
    <name evidence="2" type="primary">LOC136086194</name>
</gene>
<dbReference type="RefSeq" id="XP_065664548.1">
    <property type="nucleotide sequence ID" value="XM_065808476.1"/>
</dbReference>
<evidence type="ECO:0000313" key="1">
    <source>
        <dbReference type="Proteomes" id="UP001652625"/>
    </source>
</evidence>
<sequence>MQKRDHLFGTIPAVFKAKLFAVPVSLRKRNKLGLYGGFESKSDAILRTRKIPGNAGQVIKELLKENGLDIAKFHLNSSSISTFNETENASNCNSKPRRKKRRLDGAGCKSISIPIEVSNKVLKDKLEQEIEKGKYRIGKLIVPKTFTKTVCENNLVTEEFLVYGRKLSINDIRADMLKNHKAFMRFRTDQEYLDLSRETIVDSLKRIDEFNDDYDNRSVLHLREIFKKFERTRHLMFWHDGSSLSSHGHILMLISVMYDKAIFFNNNEYYKKYGKKSIFKQK</sequence>
<protein>
    <submittedName>
        <fullName evidence="2">Uncharacterized protein LOC136086194</fullName>
    </submittedName>
</protein>
<proteinExistence type="predicted"/>
<keyword evidence="1" id="KW-1185">Reference proteome</keyword>
<accession>A0ABM4CRQ6</accession>
<name>A0ABM4CRQ6_HYDVU</name>
<dbReference type="Proteomes" id="UP001652625">
    <property type="component" value="Chromosome 10"/>
</dbReference>
<dbReference type="GeneID" id="136086194"/>
<reference evidence="2" key="1">
    <citation type="submission" date="2025-08" db="UniProtKB">
        <authorList>
            <consortium name="RefSeq"/>
        </authorList>
    </citation>
    <scope>IDENTIFICATION</scope>
</reference>
<organism evidence="1 2">
    <name type="scientific">Hydra vulgaris</name>
    <name type="common">Hydra</name>
    <name type="synonym">Hydra attenuata</name>
    <dbReference type="NCBI Taxonomy" id="6087"/>
    <lineage>
        <taxon>Eukaryota</taxon>
        <taxon>Metazoa</taxon>
        <taxon>Cnidaria</taxon>
        <taxon>Hydrozoa</taxon>
        <taxon>Hydroidolina</taxon>
        <taxon>Anthoathecata</taxon>
        <taxon>Aplanulata</taxon>
        <taxon>Hydridae</taxon>
        <taxon>Hydra</taxon>
    </lineage>
</organism>